<feature type="region of interest" description="Disordered" evidence="1">
    <location>
        <begin position="110"/>
        <end position="134"/>
    </location>
</feature>
<dbReference type="AlphaFoldDB" id="A0AAW1SRL2"/>
<keyword evidence="4" id="KW-1185">Reference proteome</keyword>
<evidence type="ECO:0000256" key="2">
    <source>
        <dbReference type="SAM" id="SignalP"/>
    </source>
</evidence>
<feature type="region of interest" description="Disordered" evidence="1">
    <location>
        <begin position="69"/>
        <end position="91"/>
    </location>
</feature>
<name>A0AAW1SRL2_9CHLO</name>
<comment type="caution">
    <text evidence="3">The sequence shown here is derived from an EMBL/GenBank/DDBJ whole genome shotgun (WGS) entry which is preliminary data.</text>
</comment>
<keyword evidence="2" id="KW-0732">Signal</keyword>
<proteinExistence type="predicted"/>
<reference evidence="3 4" key="1">
    <citation type="journal article" date="2024" name="Nat. Commun.">
        <title>Phylogenomics reveals the evolutionary origins of lichenization in chlorophyte algae.</title>
        <authorList>
            <person name="Puginier C."/>
            <person name="Libourel C."/>
            <person name="Otte J."/>
            <person name="Skaloud P."/>
            <person name="Haon M."/>
            <person name="Grisel S."/>
            <person name="Petersen M."/>
            <person name="Berrin J.G."/>
            <person name="Delaux P.M."/>
            <person name="Dal Grande F."/>
            <person name="Keller J."/>
        </authorList>
    </citation>
    <scope>NUCLEOTIDE SEQUENCE [LARGE SCALE GENOMIC DNA]</scope>
    <source>
        <strain evidence="3 4">SAG 2523</strain>
    </source>
</reference>
<accession>A0AAW1SRL2</accession>
<evidence type="ECO:0000256" key="1">
    <source>
        <dbReference type="SAM" id="MobiDB-lite"/>
    </source>
</evidence>
<sequence length="134" mass="14009">MCGVELLVCVGIGAAAGAGGGCYGRHKCAACCGEKKGKVVKGQDETVVKNADLHNAKQGGLISKALHRGSAQGNAWSPEEQRAFQAQRGQAAANNPVTFENYQLEYGAPYKGAAGKDPQKKSWFKNPTKLGKSS</sequence>
<feature type="chain" id="PRO_5043362841" evidence="2">
    <location>
        <begin position="18"/>
        <end position="134"/>
    </location>
</feature>
<organism evidence="3 4">
    <name type="scientific">Apatococcus fuscideae</name>
    <dbReference type="NCBI Taxonomy" id="2026836"/>
    <lineage>
        <taxon>Eukaryota</taxon>
        <taxon>Viridiplantae</taxon>
        <taxon>Chlorophyta</taxon>
        <taxon>core chlorophytes</taxon>
        <taxon>Trebouxiophyceae</taxon>
        <taxon>Chlorellales</taxon>
        <taxon>Chlorellaceae</taxon>
        <taxon>Apatococcus</taxon>
    </lineage>
</organism>
<dbReference type="Proteomes" id="UP001485043">
    <property type="component" value="Unassembled WGS sequence"/>
</dbReference>
<protein>
    <submittedName>
        <fullName evidence="3">Uncharacterized protein</fullName>
    </submittedName>
</protein>
<gene>
    <name evidence="3" type="ORF">WJX84_002528</name>
</gene>
<evidence type="ECO:0000313" key="3">
    <source>
        <dbReference type="EMBL" id="KAK9856437.1"/>
    </source>
</evidence>
<feature type="signal peptide" evidence="2">
    <location>
        <begin position="1"/>
        <end position="17"/>
    </location>
</feature>
<dbReference type="EMBL" id="JALJOV010001015">
    <property type="protein sequence ID" value="KAK9856437.1"/>
    <property type="molecule type" value="Genomic_DNA"/>
</dbReference>
<evidence type="ECO:0000313" key="4">
    <source>
        <dbReference type="Proteomes" id="UP001485043"/>
    </source>
</evidence>